<evidence type="ECO:0000256" key="6">
    <source>
        <dbReference type="ARBA" id="ARBA00022729"/>
    </source>
</evidence>
<keyword evidence="8 11" id="KW-0406">Ion transport</keyword>
<gene>
    <name evidence="14" type="ORF">OS493_025206</name>
</gene>
<dbReference type="AlphaFoldDB" id="A0A9W9ZLM2"/>
<dbReference type="PRINTS" id="PR00252">
    <property type="entry name" value="NRIONCHANNEL"/>
</dbReference>
<keyword evidence="5 11" id="KW-0812">Transmembrane</keyword>
<feature type="transmembrane region" description="Helical" evidence="11">
    <location>
        <begin position="161"/>
        <end position="183"/>
    </location>
</feature>
<evidence type="ECO:0000259" key="12">
    <source>
        <dbReference type="Pfam" id="PF02931"/>
    </source>
</evidence>
<evidence type="ECO:0000256" key="4">
    <source>
        <dbReference type="ARBA" id="ARBA00022475"/>
    </source>
</evidence>
<dbReference type="FunFam" id="1.20.58.390:FF:000137">
    <property type="entry name" value="Predicted protein"/>
    <property type="match status" value="1"/>
</dbReference>
<keyword evidence="15" id="KW-1185">Reference proteome</keyword>
<keyword evidence="9 11" id="KW-0472">Membrane</keyword>
<feature type="transmembrane region" description="Helical" evidence="11">
    <location>
        <begin position="195"/>
        <end position="214"/>
    </location>
</feature>
<dbReference type="Pfam" id="PF02932">
    <property type="entry name" value="Neur_chan_memb"/>
    <property type="match status" value="1"/>
</dbReference>
<reference evidence="14" key="1">
    <citation type="submission" date="2023-01" db="EMBL/GenBank/DDBJ databases">
        <title>Genome assembly of the deep-sea coral Lophelia pertusa.</title>
        <authorList>
            <person name="Herrera S."/>
            <person name="Cordes E."/>
        </authorList>
    </citation>
    <scope>NUCLEOTIDE SEQUENCE</scope>
    <source>
        <strain evidence="14">USNM1676648</strain>
        <tissue evidence="14">Polyp</tissue>
    </source>
</reference>
<evidence type="ECO:0000256" key="7">
    <source>
        <dbReference type="ARBA" id="ARBA00022989"/>
    </source>
</evidence>
<dbReference type="Proteomes" id="UP001163046">
    <property type="component" value="Unassembled WGS sequence"/>
</dbReference>
<dbReference type="Gene3D" id="1.20.58.390">
    <property type="entry name" value="Neurotransmitter-gated ion-channel transmembrane domain"/>
    <property type="match status" value="1"/>
</dbReference>
<dbReference type="EMBL" id="MU825893">
    <property type="protein sequence ID" value="KAJ7383882.1"/>
    <property type="molecule type" value="Genomic_DNA"/>
</dbReference>
<comment type="similarity">
    <text evidence="11">Belongs to the ligand-gated ion channel (TC 1.A.9) family.</text>
</comment>
<dbReference type="InterPro" id="IPR036719">
    <property type="entry name" value="Neuro-gated_channel_TM_sf"/>
</dbReference>
<evidence type="ECO:0000256" key="2">
    <source>
        <dbReference type="ARBA" id="ARBA00004236"/>
    </source>
</evidence>
<dbReference type="InterPro" id="IPR036734">
    <property type="entry name" value="Neur_chan_lig-bd_sf"/>
</dbReference>
<dbReference type="PANTHER" id="PTHR18945">
    <property type="entry name" value="NEUROTRANSMITTER GATED ION CHANNEL"/>
    <property type="match status" value="1"/>
</dbReference>
<dbReference type="InterPro" id="IPR006201">
    <property type="entry name" value="Neur_channel"/>
</dbReference>
<dbReference type="CDD" id="cd19049">
    <property type="entry name" value="LGIC_TM_anion"/>
    <property type="match status" value="1"/>
</dbReference>
<dbReference type="InterPro" id="IPR038050">
    <property type="entry name" value="Neuro_actylchol_rec"/>
</dbReference>
<dbReference type="InterPro" id="IPR006028">
    <property type="entry name" value="GABAA/Glycine_rcpt"/>
</dbReference>
<dbReference type="GO" id="GO:0005886">
    <property type="term" value="C:plasma membrane"/>
    <property type="evidence" value="ECO:0007669"/>
    <property type="project" value="UniProtKB-SubCell"/>
</dbReference>
<dbReference type="InterPro" id="IPR006202">
    <property type="entry name" value="Neur_chan_lig-bd"/>
</dbReference>
<evidence type="ECO:0000256" key="9">
    <source>
        <dbReference type="ARBA" id="ARBA00023136"/>
    </source>
</evidence>
<feature type="transmembrane region" description="Helical" evidence="11">
    <location>
        <begin position="339"/>
        <end position="358"/>
    </location>
</feature>
<keyword evidence="6" id="KW-0732">Signal</keyword>
<name>A0A9W9ZLM2_9CNID</name>
<keyword evidence="10 11" id="KW-0407">Ion channel</keyword>
<dbReference type="Gene3D" id="2.70.170.10">
    <property type="entry name" value="Neurotransmitter-gated ion-channel ligand-binding domain"/>
    <property type="match status" value="1"/>
</dbReference>
<dbReference type="Pfam" id="PF02931">
    <property type="entry name" value="Neur_chan_LBD"/>
    <property type="match status" value="1"/>
</dbReference>
<organism evidence="14 15">
    <name type="scientific">Desmophyllum pertusum</name>
    <dbReference type="NCBI Taxonomy" id="174260"/>
    <lineage>
        <taxon>Eukaryota</taxon>
        <taxon>Metazoa</taxon>
        <taxon>Cnidaria</taxon>
        <taxon>Anthozoa</taxon>
        <taxon>Hexacorallia</taxon>
        <taxon>Scleractinia</taxon>
        <taxon>Caryophylliina</taxon>
        <taxon>Caryophylliidae</taxon>
        <taxon>Desmophyllum</taxon>
    </lineage>
</organism>
<evidence type="ECO:0000256" key="8">
    <source>
        <dbReference type="ARBA" id="ARBA00023065"/>
    </source>
</evidence>
<evidence type="ECO:0000256" key="1">
    <source>
        <dbReference type="ARBA" id="ARBA00004141"/>
    </source>
</evidence>
<keyword evidence="4" id="KW-1003">Cell membrane</keyword>
<evidence type="ECO:0000313" key="14">
    <source>
        <dbReference type="EMBL" id="KAJ7383882.1"/>
    </source>
</evidence>
<dbReference type="SUPFAM" id="SSF90112">
    <property type="entry name" value="Neurotransmitter-gated ion-channel transmembrane pore"/>
    <property type="match status" value="1"/>
</dbReference>
<dbReference type="GO" id="GO:0004888">
    <property type="term" value="F:transmembrane signaling receptor activity"/>
    <property type="evidence" value="ECO:0007669"/>
    <property type="project" value="InterPro"/>
</dbReference>
<feature type="domain" description="Neurotransmitter-gated ion-channel ligand-binding" evidence="12">
    <location>
        <begin position="2"/>
        <end position="141"/>
    </location>
</feature>
<evidence type="ECO:0000256" key="3">
    <source>
        <dbReference type="ARBA" id="ARBA00022448"/>
    </source>
</evidence>
<evidence type="ECO:0000313" key="15">
    <source>
        <dbReference type="Proteomes" id="UP001163046"/>
    </source>
</evidence>
<protein>
    <submittedName>
        <fullName evidence="14">Uncharacterized protein</fullName>
    </submittedName>
</protein>
<dbReference type="PRINTS" id="PR00253">
    <property type="entry name" value="GABAARECEPTR"/>
</dbReference>
<dbReference type="SUPFAM" id="SSF63712">
    <property type="entry name" value="Nicotinic receptor ligand binding domain-like"/>
    <property type="match status" value="1"/>
</dbReference>
<evidence type="ECO:0000256" key="10">
    <source>
        <dbReference type="ARBA" id="ARBA00023303"/>
    </source>
</evidence>
<keyword evidence="3 11" id="KW-0813">Transport</keyword>
<proteinExistence type="inferred from homology"/>
<evidence type="ECO:0000256" key="11">
    <source>
        <dbReference type="RuleBase" id="RU000687"/>
    </source>
</evidence>
<dbReference type="OrthoDB" id="5960411at2759"/>
<dbReference type="InterPro" id="IPR018000">
    <property type="entry name" value="Neurotransmitter_ion_chnl_CS"/>
</dbReference>
<dbReference type="GO" id="GO:0005230">
    <property type="term" value="F:extracellular ligand-gated monoatomic ion channel activity"/>
    <property type="evidence" value="ECO:0007669"/>
    <property type="project" value="InterPro"/>
</dbReference>
<dbReference type="InterPro" id="IPR006029">
    <property type="entry name" value="Neurotrans-gated_channel_TM"/>
</dbReference>
<evidence type="ECO:0000256" key="5">
    <source>
        <dbReference type="ARBA" id="ARBA00022692"/>
    </source>
</evidence>
<keyword evidence="7 11" id="KW-1133">Transmembrane helix</keyword>
<comment type="caution">
    <text evidence="14">The sequence shown here is derived from an EMBL/GenBank/DDBJ whole genome shotgun (WGS) entry which is preliminary data.</text>
</comment>
<dbReference type="PROSITE" id="PS00236">
    <property type="entry name" value="NEUROTR_ION_CHANNEL"/>
    <property type="match status" value="1"/>
</dbReference>
<feature type="transmembrane region" description="Helical" evidence="11">
    <location>
        <begin position="226"/>
        <end position="252"/>
    </location>
</feature>
<sequence>MEFKVFGYLRQQWKDERLAGKLDKAITIKGANINRLWLPDPFCYNARDTNLMLPDSAVHSKVSIDVQGNVLYTKGVSFLASCEMDLRHFPFDSQECFLKIGSYAYSTEDIIYKWKYKDVNVEAKQMAQFDYCRASLSTSVDIFKIGNFSTITVSYYFKRRMGYYLIQVYFPDVCVVALSWIVFWMDKTDMGNRMALGITTILTIMFLLGSLNGTMPRVSYPKALDWYLLVSFSFAFLALVECMVVFVVWLSANKRKAKKEKDTTSAKSPSTVMALLHVGQNGGPSIGYDDDKHQSDDDVNRGCLSNIESVTREDTSFLSHKKPCKVIDTADLIDKMSRALFPLIFLIFNIVYWCYYSLAN</sequence>
<accession>A0A9W9ZLM2</accession>
<comment type="subcellular location">
    <subcellularLocation>
        <location evidence="2">Cell membrane</location>
    </subcellularLocation>
    <subcellularLocation>
        <location evidence="1">Membrane</location>
        <topology evidence="1">Multi-pass membrane protein</topology>
    </subcellularLocation>
</comment>
<evidence type="ECO:0000259" key="13">
    <source>
        <dbReference type="Pfam" id="PF02932"/>
    </source>
</evidence>
<feature type="domain" description="Neurotransmitter-gated ion-channel transmembrane" evidence="13">
    <location>
        <begin position="168"/>
        <end position="261"/>
    </location>
</feature>